<feature type="domain" description="CheR-type methyltransferase" evidence="7">
    <location>
        <begin position="8"/>
        <end position="267"/>
    </location>
</feature>
<evidence type="ECO:0000259" key="7">
    <source>
        <dbReference type="PROSITE" id="PS50123"/>
    </source>
</evidence>
<keyword evidence="5" id="KW-0949">S-adenosyl-L-methionine</keyword>
<dbReference type="Proteomes" id="UP001380365">
    <property type="component" value="Unassembled WGS sequence"/>
</dbReference>
<dbReference type="PANTHER" id="PTHR24422">
    <property type="entry name" value="CHEMOTAXIS PROTEIN METHYLTRANSFERASE"/>
    <property type="match status" value="1"/>
</dbReference>
<comment type="catalytic activity">
    <reaction evidence="1">
        <text>L-glutamyl-[protein] + S-adenosyl-L-methionine = [protein]-L-glutamate 5-O-methyl ester + S-adenosyl-L-homocysteine</text>
        <dbReference type="Rhea" id="RHEA:24452"/>
        <dbReference type="Rhea" id="RHEA-COMP:10208"/>
        <dbReference type="Rhea" id="RHEA-COMP:10311"/>
        <dbReference type="ChEBI" id="CHEBI:29973"/>
        <dbReference type="ChEBI" id="CHEBI:57856"/>
        <dbReference type="ChEBI" id="CHEBI:59789"/>
        <dbReference type="ChEBI" id="CHEBI:82795"/>
        <dbReference type="EC" id="2.1.1.80"/>
    </reaction>
</comment>
<evidence type="ECO:0000256" key="4">
    <source>
        <dbReference type="ARBA" id="ARBA00022679"/>
    </source>
</evidence>
<proteinExistence type="predicted"/>
<dbReference type="Gene3D" id="1.25.40.10">
    <property type="entry name" value="Tetratricopeptide repeat domain"/>
    <property type="match status" value="1"/>
</dbReference>
<dbReference type="RefSeq" id="WP_204991391.1">
    <property type="nucleotide sequence ID" value="NZ_JBBGZA010000001.1"/>
</dbReference>
<keyword evidence="3 8" id="KW-0489">Methyltransferase</keyword>
<accession>A0ABU8Q873</accession>
<dbReference type="InterPro" id="IPR022642">
    <property type="entry name" value="CheR_C"/>
</dbReference>
<evidence type="ECO:0000256" key="2">
    <source>
        <dbReference type="ARBA" id="ARBA00012534"/>
    </source>
</evidence>
<dbReference type="SMART" id="SM00138">
    <property type="entry name" value="MeTrc"/>
    <property type="match status" value="1"/>
</dbReference>
<evidence type="ECO:0000256" key="1">
    <source>
        <dbReference type="ARBA" id="ARBA00001541"/>
    </source>
</evidence>
<dbReference type="GO" id="GO:0032259">
    <property type="term" value="P:methylation"/>
    <property type="evidence" value="ECO:0007669"/>
    <property type="project" value="UniProtKB-KW"/>
</dbReference>
<dbReference type="EC" id="2.1.1.80" evidence="2"/>
<dbReference type="SUPFAM" id="SSF47757">
    <property type="entry name" value="Chemotaxis receptor methyltransferase CheR, N-terminal domain"/>
    <property type="match status" value="1"/>
</dbReference>
<evidence type="ECO:0000256" key="3">
    <source>
        <dbReference type="ARBA" id="ARBA00022603"/>
    </source>
</evidence>
<dbReference type="Gene3D" id="1.10.155.10">
    <property type="entry name" value="Chemotaxis receptor methyltransferase CheR, N-terminal domain"/>
    <property type="match status" value="1"/>
</dbReference>
<dbReference type="GO" id="GO:0008168">
    <property type="term" value="F:methyltransferase activity"/>
    <property type="evidence" value="ECO:0007669"/>
    <property type="project" value="UniProtKB-KW"/>
</dbReference>
<dbReference type="InterPro" id="IPR029063">
    <property type="entry name" value="SAM-dependent_MTases_sf"/>
</dbReference>
<evidence type="ECO:0000256" key="5">
    <source>
        <dbReference type="ARBA" id="ARBA00022691"/>
    </source>
</evidence>
<name>A0ABU8Q873_9SPHN</name>
<reference evidence="8 9" key="1">
    <citation type="submission" date="2023-12" db="EMBL/GenBank/DDBJ databases">
        <title>Gut-associated functions are favored during microbiome assembly across C. elegans life.</title>
        <authorList>
            <person name="Zimmermann J."/>
        </authorList>
    </citation>
    <scope>NUCLEOTIDE SEQUENCE [LARGE SCALE GENOMIC DNA]</scope>
    <source>
        <strain evidence="8 9">JUb134</strain>
    </source>
</reference>
<dbReference type="InterPro" id="IPR000780">
    <property type="entry name" value="CheR_MeTrfase"/>
</dbReference>
<sequence>MSLAAQRHALPSAPVDDPAFAGIKARIVERTGHHYYVDKDDQLFEHIARRMAANGIDALADYAARLADPIAAAAEWRALESAITINETFFFRFAEQFDVLRRCVLPKLLRERRAKRQLRVWSVGCSTGAEAHSVSILLRDLLGDAVSDWKIGITGTDIDDAAIAAAREARYTSWALRTLGEAERERLFDREGDRWRLKARYRGLARFEHANMMALLDDDAPLQFSEFDIILCRNVLIYFRSDVAKQLVGALVRRLAPTGLLFIGHAEPNPEFADVARPVLVDGVLAYARLDAPAELPVAAPAPPPSPPASPAPPRVAPSRPAAPPRAAPAATPAPPPAAPPPAPPAPKPAAAGEVRTALSRGDASQALELAEQEALATPRDPVAHYLAALGALALGDGVRAERGFRSALYLDNGFAMAHYLLGRHLLAHGRDAEGNRALRNAARAAAGMANDAELPEGDGMTAGSLVAAVRATLGGAA</sequence>
<dbReference type="InterPro" id="IPR050903">
    <property type="entry name" value="Bact_Chemotaxis_MeTrfase"/>
</dbReference>
<dbReference type="PROSITE" id="PS50123">
    <property type="entry name" value="CHER"/>
    <property type="match status" value="1"/>
</dbReference>
<keyword evidence="4" id="KW-0808">Transferase</keyword>
<keyword evidence="9" id="KW-1185">Reference proteome</keyword>
<evidence type="ECO:0000313" key="9">
    <source>
        <dbReference type="Proteomes" id="UP001380365"/>
    </source>
</evidence>
<dbReference type="PRINTS" id="PR00996">
    <property type="entry name" value="CHERMTFRASE"/>
</dbReference>
<dbReference type="InterPro" id="IPR011990">
    <property type="entry name" value="TPR-like_helical_dom_sf"/>
</dbReference>
<dbReference type="SUPFAM" id="SSF53335">
    <property type="entry name" value="S-adenosyl-L-methionine-dependent methyltransferases"/>
    <property type="match status" value="1"/>
</dbReference>
<dbReference type="Gene3D" id="3.40.50.150">
    <property type="entry name" value="Vaccinia Virus protein VP39"/>
    <property type="match status" value="1"/>
</dbReference>
<feature type="compositionally biased region" description="Pro residues" evidence="6">
    <location>
        <begin position="300"/>
        <end position="348"/>
    </location>
</feature>
<dbReference type="InterPro" id="IPR036804">
    <property type="entry name" value="CheR_N_sf"/>
</dbReference>
<evidence type="ECO:0000256" key="6">
    <source>
        <dbReference type="SAM" id="MobiDB-lite"/>
    </source>
</evidence>
<dbReference type="PANTHER" id="PTHR24422:SF10">
    <property type="entry name" value="CHEMOTAXIS PROTEIN METHYLTRANSFERASE 2"/>
    <property type="match status" value="1"/>
</dbReference>
<dbReference type="SUPFAM" id="SSF48452">
    <property type="entry name" value="TPR-like"/>
    <property type="match status" value="1"/>
</dbReference>
<organism evidence="8 9">
    <name type="scientific">Sphingomonas molluscorum</name>
    <dbReference type="NCBI Taxonomy" id="418184"/>
    <lineage>
        <taxon>Bacteria</taxon>
        <taxon>Pseudomonadati</taxon>
        <taxon>Pseudomonadota</taxon>
        <taxon>Alphaproteobacteria</taxon>
        <taxon>Sphingomonadales</taxon>
        <taxon>Sphingomonadaceae</taxon>
        <taxon>Sphingomonas</taxon>
    </lineage>
</organism>
<comment type="caution">
    <text evidence="8">The sequence shown here is derived from an EMBL/GenBank/DDBJ whole genome shotgun (WGS) entry which is preliminary data.</text>
</comment>
<protein>
    <recommendedName>
        <fullName evidence="2">protein-glutamate O-methyltransferase</fullName>
        <ecNumber evidence="2">2.1.1.80</ecNumber>
    </recommendedName>
</protein>
<dbReference type="Pfam" id="PF01739">
    <property type="entry name" value="CheR"/>
    <property type="match status" value="1"/>
</dbReference>
<feature type="region of interest" description="Disordered" evidence="6">
    <location>
        <begin position="298"/>
        <end position="361"/>
    </location>
</feature>
<evidence type="ECO:0000313" key="8">
    <source>
        <dbReference type="EMBL" id="MEJ5095745.1"/>
    </source>
</evidence>
<gene>
    <name evidence="8" type="ORF">WH159_14520</name>
</gene>
<dbReference type="EMBL" id="JBBGZA010000001">
    <property type="protein sequence ID" value="MEJ5095745.1"/>
    <property type="molecule type" value="Genomic_DNA"/>
</dbReference>